<reference evidence="1 2" key="1">
    <citation type="submission" date="2019-07" db="EMBL/GenBank/DDBJ databases">
        <title>Genomics analysis of Aphanomyces spp. identifies a new class of oomycete effector associated with host adaptation.</title>
        <authorList>
            <person name="Gaulin E."/>
        </authorList>
    </citation>
    <scope>NUCLEOTIDE SEQUENCE [LARGE SCALE GENOMIC DNA]</scope>
    <source>
        <strain evidence="1 2">ATCC 201684</strain>
    </source>
</reference>
<dbReference type="VEuPathDB" id="FungiDB:AeMF1_009858"/>
<sequence>MLPLAPTLAAPVVKAILPLVAPSTVFKIIFPPDPGFVPDPESNWTLPPAPVLPAPPTKLTVPPTEPTPPTRNEEPPVVALLAPAVAMIVPPTPVWEFPIAIVIFPADPLEVAAPVEREIMPELPPVEEAEPIDNEPEAPADDAPLVIDTAPPATPDPLLMFTAPPAPVVAEPTDKMIEPLEVAVPFPVLS</sequence>
<evidence type="ECO:0000313" key="1">
    <source>
        <dbReference type="EMBL" id="KAF0733637.1"/>
    </source>
</evidence>
<name>A0A6G0X1I2_9STRA</name>
<gene>
    <name evidence="1" type="ORF">Ae201684_009568</name>
</gene>
<dbReference type="AlphaFoldDB" id="A0A6G0X1I2"/>
<evidence type="ECO:0000313" key="2">
    <source>
        <dbReference type="Proteomes" id="UP000481153"/>
    </source>
</evidence>
<proteinExistence type="predicted"/>
<dbReference type="Proteomes" id="UP000481153">
    <property type="component" value="Unassembled WGS sequence"/>
</dbReference>
<accession>A0A6G0X1I2</accession>
<protein>
    <submittedName>
        <fullName evidence="1">Uncharacterized protein</fullName>
    </submittedName>
</protein>
<keyword evidence="2" id="KW-1185">Reference proteome</keyword>
<dbReference type="EMBL" id="VJMJ01000121">
    <property type="protein sequence ID" value="KAF0733637.1"/>
    <property type="molecule type" value="Genomic_DNA"/>
</dbReference>
<comment type="caution">
    <text evidence="1">The sequence shown here is derived from an EMBL/GenBank/DDBJ whole genome shotgun (WGS) entry which is preliminary data.</text>
</comment>
<organism evidence="1 2">
    <name type="scientific">Aphanomyces euteiches</name>
    <dbReference type="NCBI Taxonomy" id="100861"/>
    <lineage>
        <taxon>Eukaryota</taxon>
        <taxon>Sar</taxon>
        <taxon>Stramenopiles</taxon>
        <taxon>Oomycota</taxon>
        <taxon>Saprolegniomycetes</taxon>
        <taxon>Saprolegniales</taxon>
        <taxon>Verrucalvaceae</taxon>
        <taxon>Aphanomyces</taxon>
    </lineage>
</organism>